<dbReference type="RefSeq" id="WP_271316815.1">
    <property type="nucleotide sequence ID" value="NZ_JAAGKO020000076.1"/>
</dbReference>
<dbReference type="InterPro" id="IPR027405">
    <property type="entry name" value="YidB-like"/>
</dbReference>
<dbReference type="Pfam" id="PF20159">
    <property type="entry name" value="YidB"/>
    <property type="match status" value="1"/>
</dbReference>
<comment type="caution">
    <text evidence="2">The sequence shown here is derived from an EMBL/GenBank/DDBJ whole genome shotgun (WGS) entry which is preliminary data.</text>
</comment>
<proteinExistence type="predicted"/>
<dbReference type="Gene3D" id="1.10.10.690">
    <property type="entry name" value="YidB-like"/>
    <property type="match status" value="1"/>
</dbReference>
<dbReference type="InterPro" id="IPR045372">
    <property type="entry name" value="YidB"/>
</dbReference>
<reference evidence="2 3" key="1">
    <citation type="submission" date="2023-05" db="EMBL/GenBank/DDBJ databases">
        <title>Streptantibioticus silvisoli sp. nov., acidotolerant actinomycetes 1 from pine litter.</title>
        <authorList>
            <person name="Swiecimska M."/>
            <person name="Golinska P."/>
            <person name="Sangal V."/>
            <person name="Wachnowicz B."/>
            <person name="Goodfellow M."/>
        </authorList>
    </citation>
    <scope>NUCLEOTIDE SEQUENCE</scope>
    <source>
        <strain evidence="2">SL13</strain>
        <strain evidence="1 3">SL54</strain>
    </source>
</reference>
<evidence type="ECO:0000313" key="1">
    <source>
        <dbReference type="EMBL" id="MDI5967186.1"/>
    </source>
</evidence>
<protein>
    <submittedName>
        <fullName evidence="2">YidB family protein</fullName>
    </submittedName>
</protein>
<evidence type="ECO:0000313" key="2">
    <source>
        <dbReference type="EMBL" id="MDI5974236.1"/>
    </source>
</evidence>
<organism evidence="2">
    <name type="scientific">Streptantibioticus silvisoli</name>
    <dbReference type="NCBI Taxonomy" id="2705255"/>
    <lineage>
        <taxon>Bacteria</taxon>
        <taxon>Bacillati</taxon>
        <taxon>Actinomycetota</taxon>
        <taxon>Actinomycetes</taxon>
        <taxon>Kitasatosporales</taxon>
        <taxon>Streptomycetaceae</taxon>
        <taxon>Streptantibioticus</taxon>
    </lineage>
</organism>
<dbReference type="SUPFAM" id="SSF140804">
    <property type="entry name" value="YidB-like"/>
    <property type="match status" value="1"/>
</dbReference>
<dbReference type="EMBL" id="JABXJJ020000065">
    <property type="protein sequence ID" value="MDI5974236.1"/>
    <property type="molecule type" value="Genomic_DNA"/>
</dbReference>
<sequence length="131" mass="13018">MADTDLGRRLSGLIGEESGGGGGPLLGSLIGALGSGGGQSVTGLVQQLREGGLGDAVGSWVGTGPNRTVSGPDVAQALPYQTLDHAAHESGLTPEQAADRIAGVLPQAVDRLTPDGTIPAGTLDEVIREGR</sequence>
<accession>A0AA90HAD6</accession>
<dbReference type="AlphaFoldDB" id="A0AA90HAD6"/>
<evidence type="ECO:0000313" key="3">
    <source>
        <dbReference type="Proteomes" id="UP001156398"/>
    </source>
</evidence>
<keyword evidence="3" id="KW-1185">Reference proteome</keyword>
<name>A0AA90HAD6_9ACTN</name>
<dbReference type="Proteomes" id="UP001156398">
    <property type="component" value="Unassembled WGS sequence"/>
</dbReference>
<dbReference type="EMBL" id="JAAGKO020000076">
    <property type="protein sequence ID" value="MDI5967186.1"/>
    <property type="molecule type" value="Genomic_DNA"/>
</dbReference>
<gene>
    <name evidence="1" type="ORF">POF43_031435</name>
    <name evidence="2" type="ORF">POF50_033670</name>
</gene>